<organism evidence="1 2">
    <name type="scientific">Macrophomina phaseolina</name>
    <dbReference type="NCBI Taxonomy" id="35725"/>
    <lineage>
        <taxon>Eukaryota</taxon>
        <taxon>Fungi</taxon>
        <taxon>Dikarya</taxon>
        <taxon>Ascomycota</taxon>
        <taxon>Pezizomycotina</taxon>
        <taxon>Dothideomycetes</taxon>
        <taxon>Dothideomycetes incertae sedis</taxon>
        <taxon>Botryosphaeriales</taxon>
        <taxon>Botryosphaeriaceae</taxon>
        <taxon>Macrophomina</taxon>
    </lineage>
</organism>
<evidence type="ECO:0000313" key="2">
    <source>
        <dbReference type="Proteomes" id="UP000774617"/>
    </source>
</evidence>
<name>A0ABQ8GRU1_9PEZI</name>
<gene>
    <name evidence="1" type="ORF">B0J12DRAFT_293593</name>
</gene>
<sequence>MGGRRLRWRETRLSHPSLREQGRSKKVFFRVPISDCLWEAALFCDWSCLGRMAGGFASSRWLSCMALPPLSHEHILVTSILMPRMSGWVSGWLHGCLAARKHGGGKAKSERSSYLMLLCSMEKVDDGGLLLHTWRIPDKTWIEAYVMSQGPRRGDGWKSNIKCR</sequence>
<evidence type="ECO:0000313" key="1">
    <source>
        <dbReference type="EMBL" id="KAH7061414.1"/>
    </source>
</evidence>
<dbReference type="Proteomes" id="UP000774617">
    <property type="component" value="Unassembled WGS sequence"/>
</dbReference>
<protein>
    <submittedName>
        <fullName evidence="1">Uncharacterized protein</fullName>
    </submittedName>
</protein>
<dbReference type="EMBL" id="JAGTJR010000004">
    <property type="protein sequence ID" value="KAH7061414.1"/>
    <property type="molecule type" value="Genomic_DNA"/>
</dbReference>
<proteinExistence type="predicted"/>
<reference evidence="1 2" key="1">
    <citation type="journal article" date="2021" name="Nat. Commun.">
        <title>Genetic determinants of endophytism in the Arabidopsis root mycobiome.</title>
        <authorList>
            <person name="Mesny F."/>
            <person name="Miyauchi S."/>
            <person name="Thiergart T."/>
            <person name="Pickel B."/>
            <person name="Atanasova L."/>
            <person name="Karlsson M."/>
            <person name="Huettel B."/>
            <person name="Barry K.W."/>
            <person name="Haridas S."/>
            <person name="Chen C."/>
            <person name="Bauer D."/>
            <person name="Andreopoulos W."/>
            <person name="Pangilinan J."/>
            <person name="LaButti K."/>
            <person name="Riley R."/>
            <person name="Lipzen A."/>
            <person name="Clum A."/>
            <person name="Drula E."/>
            <person name="Henrissat B."/>
            <person name="Kohler A."/>
            <person name="Grigoriev I.V."/>
            <person name="Martin F.M."/>
            <person name="Hacquard S."/>
        </authorList>
    </citation>
    <scope>NUCLEOTIDE SEQUENCE [LARGE SCALE GENOMIC DNA]</scope>
    <source>
        <strain evidence="1 2">MPI-SDFR-AT-0080</strain>
    </source>
</reference>
<accession>A0ABQ8GRU1</accession>
<keyword evidence="2" id="KW-1185">Reference proteome</keyword>
<comment type="caution">
    <text evidence="1">The sequence shown here is derived from an EMBL/GenBank/DDBJ whole genome shotgun (WGS) entry which is preliminary data.</text>
</comment>